<organism evidence="1 2">
    <name type="scientific">Halospeciosus flavus</name>
    <dbReference type="NCBI Taxonomy" id="3032283"/>
    <lineage>
        <taxon>Archaea</taxon>
        <taxon>Methanobacteriati</taxon>
        <taxon>Methanobacteriota</taxon>
        <taxon>Stenosarchaea group</taxon>
        <taxon>Halobacteria</taxon>
        <taxon>Halobacteriales</taxon>
        <taxon>Halobacteriaceae</taxon>
        <taxon>Halospeciosus</taxon>
    </lineage>
</organism>
<dbReference type="Gene3D" id="3.10.20.30">
    <property type="match status" value="1"/>
</dbReference>
<comment type="caution">
    <text evidence="1">The sequence shown here is derived from an EMBL/GenBank/DDBJ whole genome shotgun (WGS) entry which is preliminary data.</text>
</comment>
<dbReference type="InterPro" id="IPR010038">
    <property type="entry name" value="MoaD_arc-typ"/>
</dbReference>
<dbReference type="NCBIfam" id="TIGR01687">
    <property type="entry name" value="moaD_arch"/>
    <property type="match status" value="1"/>
</dbReference>
<reference evidence="1 2" key="1">
    <citation type="journal article" date="2019" name="Int. J. Syst. Evol. Microbiol.">
        <title>The Global Catalogue of Microorganisms (GCM) 10K type strain sequencing project: providing services to taxonomists for standard genome sequencing and annotation.</title>
        <authorList>
            <consortium name="The Broad Institute Genomics Platform"/>
            <consortium name="The Broad Institute Genome Sequencing Center for Infectious Disease"/>
            <person name="Wu L."/>
            <person name="Ma J."/>
        </authorList>
    </citation>
    <scope>NUCLEOTIDE SEQUENCE [LARGE SCALE GENOMIC DNA]</scope>
    <source>
        <strain evidence="1 2">XZGYJ-43</strain>
    </source>
</reference>
<dbReference type="SUPFAM" id="SSF54285">
    <property type="entry name" value="MoaD/ThiS"/>
    <property type="match status" value="1"/>
</dbReference>
<dbReference type="InterPro" id="IPR054834">
    <property type="entry name" value="SAMP1_3"/>
</dbReference>
<protein>
    <submittedName>
        <fullName evidence="1">Ubiquitin-like small modifier protein 1</fullName>
    </submittedName>
</protein>
<keyword evidence="2" id="KW-1185">Reference proteome</keyword>
<proteinExistence type="predicted"/>
<dbReference type="CDD" id="cd17040">
    <property type="entry name" value="Ubl_MoaD_like"/>
    <property type="match status" value="1"/>
</dbReference>
<name>A0ABD5Z240_9EURY</name>
<dbReference type="NCBIfam" id="NF041918">
    <property type="entry name" value="SAMP1"/>
    <property type="match status" value="1"/>
</dbReference>
<dbReference type="InterPro" id="IPR016155">
    <property type="entry name" value="Mopterin_synth/thiamin_S_b"/>
</dbReference>
<dbReference type="EMBL" id="JBHTAR010000011">
    <property type="protein sequence ID" value="MFC7199292.1"/>
    <property type="molecule type" value="Genomic_DNA"/>
</dbReference>
<dbReference type="AlphaFoldDB" id="A0ABD5Z240"/>
<dbReference type="InterPro" id="IPR052045">
    <property type="entry name" value="Sulfur_Carrier/Prot_Modifier"/>
</dbReference>
<dbReference type="PANTHER" id="PTHR38031">
    <property type="entry name" value="SULFUR CARRIER PROTEIN SLR0821-RELATED"/>
    <property type="match status" value="1"/>
</dbReference>
<dbReference type="InterPro" id="IPR012675">
    <property type="entry name" value="Beta-grasp_dom_sf"/>
</dbReference>
<dbReference type="InterPro" id="IPR003749">
    <property type="entry name" value="ThiS/MoaD-like"/>
</dbReference>
<evidence type="ECO:0000313" key="1">
    <source>
        <dbReference type="EMBL" id="MFC7199292.1"/>
    </source>
</evidence>
<dbReference type="RefSeq" id="WP_279529232.1">
    <property type="nucleotide sequence ID" value="NZ_CP122312.1"/>
</dbReference>
<evidence type="ECO:0000313" key="2">
    <source>
        <dbReference type="Proteomes" id="UP001596447"/>
    </source>
</evidence>
<dbReference type="PANTHER" id="PTHR38031:SF1">
    <property type="entry name" value="SULFUR CARRIER PROTEIN CYSO"/>
    <property type="match status" value="1"/>
</dbReference>
<dbReference type="Pfam" id="PF02597">
    <property type="entry name" value="ThiS"/>
    <property type="match status" value="1"/>
</dbReference>
<dbReference type="Proteomes" id="UP001596447">
    <property type="component" value="Unassembled WGS sequence"/>
</dbReference>
<gene>
    <name evidence="1" type="ORF">ACFQJ9_07675</name>
</gene>
<accession>A0ABD5Z240</accession>
<sequence length="90" mass="9432">MNVDVHLFGPLREDAGQKETTLSLDSDATVGDAVDALVEAYPDLEADLGSEAVESYSVTVNETDVKQLDGLDTDLDDGDVVRIAPPVVGG</sequence>